<dbReference type="Proteomes" id="UP001144471">
    <property type="component" value="Unassembled WGS sequence"/>
</dbReference>
<sequence>MNLKEIIGVMTKLGFTAFGGPAAHIAMLEEEVVEKRRWTNKEHFMDLVGITNVIPGPNSTQMAMHLSLERGGIAGLLLGTLCFVGPAVFLTILLAVAYYTLGELPYLEHFFYGIKPVAIAIITMAVYKLGQKSTKNKFCLGISICAFLLSFTPMREVYIILSFGIGGLLYSVGAGNRNKLYSVAAIPAVILERNLRDILLSFLKIGTTLFGSGYLLVAYLNQEFVERLGWLSYDEILEAIAMGQFTPGPVLTGATFIGYQLMGISGALVATLGIFLPSVFFVYLLNKQMERVRRNKHTKSALLMLNSAAVGVMAATAMEFLLAFKGDVKGIILVGVGFYLHIYKKISAINIILIGMVLGALLSYLI</sequence>
<dbReference type="EMBL" id="BSDY01000017">
    <property type="protein sequence ID" value="GLI57416.1"/>
    <property type="molecule type" value="Genomic_DNA"/>
</dbReference>
<dbReference type="NCBIfam" id="TIGR00937">
    <property type="entry name" value="2A51"/>
    <property type="match status" value="1"/>
</dbReference>
<organism evidence="8 9">
    <name type="scientific">Propionigenium maris DSM 9537</name>
    <dbReference type="NCBI Taxonomy" id="1123000"/>
    <lineage>
        <taxon>Bacteria</taxon>
        <taxon>Fusobacteriati</taxon>
        <taxon>Fusobacteriota</taxon>
        <taxon>Fusobacteriia</taxon>
        <taxon>Fusobacteriales</taxon>
        <taxon>Fusobacteriaceae</taxon>
        <taxon>Propionigenium</taxon>
    </lineage>
</organism>
<proteinExistence type="inferred from homology"/>
<dbReference type="PIRSF" id="PIRSF004810">
    <property type="entry name" value="ChrA"/>
    <property type="match status" value="1"/>
</dbReference>
<dbReference type="InterPro" id="IPR003370">
    <property type="entry name" value="Chromate_transpt"/>
</dbReference>
<reference evidence="8" key="1">
    <citation type="submission" date="2022-12" db="EMBL/GenBank/DDBJ databases">
        <title>Reference genome sequencing for broad-spectrum identification of bacterial and archaeal isolates by mass spectrometry.</title>
        <authorList>
            <person name="Sekiguchi Y."/>
            <person name="Tourlousse D.M."/>
        </authorList>
    </citation>
    <scope>NUCLEOTIDE SEQUENCE</scope>
    <source>
        <strain evidence="8">10succ1</strain>
    </source>
</reference>
<evidence type="ECO:0000256" key="6">
    <source>
        <dbReference type="ARBA" id="ARBA00023136"/>
    </source>
</evidence>
<protein>
    <submittedName>
        <fullName evidence="8">Chromate transporter</fullName>
    </submittedName>
</protein>
<comment type="similarity">
    <text evidence="2">Belongs to the chromate ion transporter (CHR) (TC 2.A.51) family.</text>
</comment>
<keyword evidence="3" id="KW-1003">Cell membrane</keyword>
<evidence type="ECO:0000313" key="8">
    <source>
        <dbReference type="EMBL" id="GLI57416.1"/>
    </source>
</evidence>
<evidence type="ECO:0000256" key="3">
    <source>
        <dbReference type="ARBA" id="ARBA00022475"/>
    </source>
</evidence>
<keyword evidence="9" id="KW-1185">Reference proteome</keyword>
<evidence type="ECO:0000256" key="5">
    <source>
        <dbReference type="ARBA" id="ARBA00022989"/>
    </source>
</evidence>
<dbReference type="AlphaFoldDB" id="A0A9W6GP69"/>
<dbReference type="PANTHER" id="PTHR33567:SF3">
    <property type="entry name" value="CHROMATE ION TRANSPORTER (EUROFUNG)"/>
    <property type="match status" value="1"/>
</dbReference>
<dbReference type="InterPro" id="IPR014047">
    <property type="entry name" value="Chr_Tranpt_l_chain"/>
</dbReference>
<feature type="transmembrane region" description="Helical" evidence="7">
    <location>
        <begin position="72"/>
        <end position="98"/>
    </location>
</feature>
<feature type="transmembrane region" description="Helical" evidence="7">
    <location>
        <begin position="346"/>
        <end position="365"/>
    </location>
</feature>
<dbReference type="PANTHER" id="PTHR33567">
    <property type="entry name" value="CHROMATE ION TRANSPORTER (EUROFUNG)"/>
    <property type="match status" value="1"/>
</dbReference>
<feature type="transmembrane region" description="Helical" evidence="7">
    <location>
        <begin position="134"/>
        <end position="151"/>
    </location>
</feature>
<feature type="transmembrane region" description="Helical" evidence="7">
    <location>
        <begin position="157"/>
        <end position="177"/>
    </location>
</feature>
<dbReference type="RefSeq" id="WP_281837018.1">
    <property type="nucleotide sequence ID" value="NZ_BSDY01000017.1"/>
</dbReference>
<keyword evidence="6 7" id="KW-0472">Membrane</keyword>
<evidence type="ECO:0000256" key="1">
    <source>
        <dbReference type="ARBA" id="ARBA00004651"/>
    </source>
</evidence>
<feature type="transmembrane region" description="Helical" evidence="7">
    <location>
        <begin position="198"/>
        <end position="220"/>
    </location>
</feature>
<accession>A0A9W6GP69</accession>
<keyword evidence="4 7" id="KW-0812">Transmembrane</keyword>
<feature type="transmembrane region" description="Helical" evidence="7">
    <location>
        <begin position="257"/>
        <end position="285"/>
    </location>
</feature>
<comment type="caution">
    <text evidence="8">The sequence shown here is derived from an EMBL/GenBank/DDBJ whole genome shotgun (WGS) entry which is preliminary data.</text>
</comment>
<gene>
    <name evidence="8" type="ORF">PM10SUCC1_29300</name>
</gene>
<dbReference type="GO" id="GO:0005886">
    <property type="term" value="C:plasma membrane"/>
    <property type="evidence" value="ECO:0007669"/>
    <property type="project" value="UniProtKB-SubCell"/>
</dbReference>
<evidence type="ECO:0000313" key="9">
    <source>
        <dbReference type="Proteomes" id="UP001144471"/>
    </source>
</evidence>
<dbReference type="GO" id="GO:0015109">
    <property type="term" value="F:chromate transmembrane transporter activity"/>
    <property type="evidence" value="ECO:0007669"/>
    <property type="project" value="InterPro"/>
</dbReference>
<feature type="transmembrane region" description="Helical" evidence="7">
    <location>
        <begin position="305"/>
        <end position="326"/>
    </location>
</feature>
<name>A0A9W6GP69_9FUSO</name>
<feature type="transmembrane region" description="Helical" evidence="7">
    <location>
        <begin position="110"/>
        <end position="127"/>
    </location>
</feature>
<comment type="subcellular location">
    <subcellularLocation>
        <location evidence="1">Cell membrane</location>
        <topology evidence="1">Multi-pass membrane protein</topology>
    </subcellularLocation>
</comment>
<evidence type="ECO:0000256" key="2">
    <source>
        <dbReference type="ARBA" id="ARBA00005262"/>
    </source>
</evidence>
<keyword evidence="5 7" id="KW-1133">Transmembrane helix</keyword>
<evidence type="ECO:0000256" key="4">
    <source>
        <dbReference type="ARBA" id="ARBA00022692"/>
    </source>
</evidence>
<evidence type="ECO:0000256" key="7">
    <source>
        <dbReference type="SAM" id="Phobius"/>
    </source>
</evidence>
<dbReference type="Pfam" id="PF02417">
    <property type="entry name" value="Chromate_transp"/>
    <property type="match status" value="2"/>
</dbReference>